<evidence type="ECO:0000313" key="4">
    <source>
        <dbReference type="Proteomes" id="UP000701702"/>
    </source>
</evidence>
<dbReference type="Gene3D" id="3.30.70.360">
    <property type="match status" value="1"/>
</dbReference>
<dbReference type="EC" id="3.5.1.32" evidence="3"/>
<dbReference type="PANTHER" id="PTHR11014">
    <property type="entry name" value="PEPTIDASE M20 FAMILY MEMBER"/>
    <property type="match status" value="1"/>
</dbReference>
<dbReference type="InterPro" id="IPR011650">
    <property type="entry name" value="Peptidase_M20_dimer"/>
</dbReference>
<dbReference type="InterPro" id="IPR036264">
    <property type="entry name" value="Bact_exopeptidase_dim_dom"/>
</dbReference>
<dbReference type="SUPFAM" id="SSF53187">
    <property type="entry name" value="Zn-dependent exopeptidases"/>
    <property type="match status" value="1"/>
</dbReference>
<gene>
    <name evidence="3" type="primary">hipO_5</name>
    <name evidence="3" type="ORF">LMG23994_04386</name>
</gene>
<keyword evidence="1 3" id="KW-0378">Hydrolase</keyword>
<dbReference type="GO" id="GO:0047980">
    <property type="term" value="F:hippurate hydrolase activity"/>
    <property type="evidence" value="ECO:0007669"/>
    <property type="project" value="UniProtKB-EC"/>
</dbReference>
<dbReference type="CDD" id="cd05666">
    <property type="entry name" value="M20_Acy1-like"/>
    <property type="match status" value="1"/>
</dbReference>
<evidence type="ECO:0000256" key="1">
    <source>
        <dbReference type="ARBA" id="ARBA00022801"/>
    </source>
</evidence>
<proteinExistence type="predicted"/>
<feature type="domain" description="Peptidase M20 dimerisation" evidence="2">
    <location>
        <begin position="278"/>
        <end position="368"/>
    </location>
</feature>
<evidence type="ECO:0000259" key="2">
    <source>
        <dbReference type="Pfam" id="PF07687"/>
    </source>
</evidence>
<sequence length="490" mass="53566">MDAPQHHTKERCILVRSGIRDATVLPAGHFKHELFQQQVKAGIGGNPPTRLAPRHRADVHTIWRRLGIGPLWRFAGRHRMIAVSIDSRRVSGTMKLIPEILQAQADIRTIRRDIHAHPELCFQEQRTADVVASNLESWGIEVHRGLGKTGLVGVIRQGNSARSIGLRADMDALPLQEANTFGHRSQHDGRMHACGHDGHTAMLLGAARYLAEHRNFDGTINLIFQPAEEGGGGAREMIKDGLFERFPCDAVFGMHNWPGMPVGAFGTRAGPLMASSNEFRIVVRGKGAHAAMPNNGNDPVFTAAQIVAALQGIITRNKRPIDTAVISVTQFHAGDATNIVPDQAWIGGTVRTFTVPVLDLIERRMEEVARAVASAFDCTVDYEFHRNYPPTINSAAEAEFAAGVAAELVGADNVNADVEPTMGAEDFSFMLQEKPGCYLFIGNGDGAHRESGHGMGPCMLHNPSYDFNDELLPVGSTFFVKLVEKWLPRA</sequence>
<dbReference type="Pfam" id="PF01546">
    <property type="entry name" value="Peptidase_M20"/>
    <property type="match status" value="1"/>
</dbReference>
<evidence type="ECO:0000313" key="3">
    <source>
        <dbReference type="EMBL" id="CAG9180325.1"/>
    </source>
</evidence>
<dbReference type="SUPFAM" id="SSF55031">
    <property type="entry name" value="Bacterial exopeptidase dimerisation domain"/>
    <property type="match status" value="1"/>
</dbReference>
<dbReference type="InterPro" id="IPR017439">
    <property type="entry name" value="Amidohydrolase"/>
</dbReference>
<dbReference type="Pfam" id="PF07687">
    <property type="entry name" value="M20_dimer"/>
    <property type="match status" value="1"/>
</dbReference>
<protein>
    <submittedName>
        <fullName evidence="3">Hippurate hydrolase</fullName>
        <ecNumber evidence="3">3.5.1.32</ecNumber>
    </submittedName>
</protein>
<dbReference type="NCBIfam" id="TIGR01891">
    <property type="entry name" value="amidohydrolases"/>
    <property type="match status" value="1"/>
</dbReference>
<dbReference type="PANTHER" id="PTHR11014:SF63">
    <property type="entry name" value="METALLOPEPTIDASE, PUTATIVE (AFU_ORTHOLOGUE AFUA_6G09600)-RELATED"/>
    <property type="match status" value="1"/>
</dbReference>
<comment type="caution">
    <text evidence="3">The sequence shown here is derived from an EMBL/GenBank/DDBJ whole genome shotgun (WGS) entry which is preliminary data.</text>
</comment>
<organism evidence="3 4">
    <name type="scientific">Cupriavidus pinatubonensis</name>
    <dbReference type="NCBI Taxonomy" id="248026"/>
    <lineage>
        <taxon>Bacteria</taxon>
        <taxon>Pseudomonadati</taxon>
        <taxon>Pseudomonadota</taxon>
        <taxon>Betaproteobacteria</taxon>
        <taxon>Burkholderiales</taxon>
        <taxon>Burkholderiaceae</taxon>
        <taxon>Cupriavidus</taxon>
    </lineage>
</organism>
<dbReference type="Gene3D" id="3.40.630.10">
    <property type="entry name" value="Zn peptidases"/>
    <property type="match status" value="1"/>
</dbReference>
<reference evidence="3 4" key="1">
    <citation type="submission" date="2021-08" db="EMBL/GenBank/DDBJ databases">
        <authorList>
            <person name="Peeters C."/>
        </authorList>
    </citation>
    <scope>NUCLEOTIDE SEQUENCE [LARGE SCALE GENOMIC DNA]</scope>
    <source>
        <strain evidence="3 4">LMG 23994</strain>
    </source>
</reference>
<dbReference type="InterPro" id="IPR002933">
    <property type="entry name" value="Peptidase_M20"/>
</dbReference>
<dbReference type="Proteomes" id="UP000701702">
    <property type="component" value="Unassembled WGS sequence"/>
</dbReference>
<name>A0ABM8XJF9_9BURK</name>
<keyword evidence="4" id="KW-1185">Reference proteome</keyword>
<accession>A0ABM8XJF9</accession>
<dbReference type="EMBL" id="CAJZAF010000027">
    <property type="protein sequence ID" value="CAG9180325.1"/>
    <property type="molecule type" value="Genomic_DNA"/>
</dbReference>